<gene>
    <name evidence="2" type="ORF">QYM36_017320</name>
</gene>
<dbReference type="Proteomes" id="UP001187531">
    <property type="component" value="Unassembled WGS sequence"/>
</dbReference>
<comment type="caution">
    <text evidence="2">The sequence shown here is derived from an EMBL/GenBank/DDBJ whole genome shotgun (WGS) entry which is preliminary data.</text>
</comment>
<keyword evidence="1" id="KW-0472">Membrane</keyword>
<name>A0AA88HDW9_ARTSF</name>
<keyword evidence="1" id="KW-1133">Transmembrane helix</keyword>
<proteinExistence type="predicted"/>
<evidence type="ECO:0000313" key="2">
    <source>
        <dbReference type="EMBL" id="KAK2705234.1"/>
    </source>
</evidence>
<organism evidence="2 3">
    <name type="scientific">Artemia franciscana</name>
    <name type="common">Brine shrimp</name>
    <name type="synonym">Artemia sanfranciscana</name>
    <dbReference type="NCBI Taxonomy" id="6661"/>
    <lineage>
        <taxon>Eukaryota</taxon>
        <taxon>Metazoa</taxon>
        <taxon>Ecdysozoa</taxon>
        <taxon>Arthropoda</taxon>
        <taxon>Crustacea</taxon>
        <taxon>Branchiopoda</taxon>
        <taxon>Anostraca</taxon>
        <taxon>Artemiidae</taxon>
        <taxon>Artemia</taxon>
    </lineage>
</organism>
<keyword evidence="3" id="KW-1185">Reference proteome</keyword>
<dbReference type="AlphaFoldDB" id="A0AA88HDW9"/>
<accession>A0AA88HDW9</accession>
<feature type="transmembrane region" description="Helical" evidence="1">
    <location>
        <begin position="152"/>
        <end position="172"/>
    </location>
</feature>
<evidence type="ECO:0000256" key="1">
    <source>
        <dbReference type="SAM" id="Phobius"/>
    </source>
</evidence>
<dbReference type="EMBL" id="JAVRJZ010000021">
    <property type="protein sequence ID" value="KAK2705234.1"/>
    <property type="molecule type" value="Genomic_DNA"/>
</dbReference>
<sequence>MILSGLDDYGQPIDYSDTASSRIDYHQIRDSFEQSSSGSQAESTSSYHFLSQRDYEEYYGHRYRYDRYYEPQPRSHSLDHRLQRRLAMRTDLVEKADSVETVLTVVENSKPMEAKPKNRKERMMSQFKTFWNSKFNKLSAKMRKKTCNPAKIFIPAFMSIAMSLAAMVVIVFETENEFFASARRVPELVILRREYYEPAKDYIVEKWRSIFR</sequence>
<reference evidence="2" key="1">
    <citation type="submission" date="2023-07" db="EMBL/GenBank/DDBJ databases">
        <title>Chromosome-level genome assembly of Artemia franciscana.</title>
        <authorList>
            <person name="Jo E."/>
        </authorList>
    </citation>
    <scope>NUCLEOTIDE SEQUENCE</scope>
    <source>
        <tissue evidence="2">Whole body</tissue>
    </source>
</reference>
<protein>
    <submittedName>
        <fullName evidence="2">Uncharacterized protein</fullName>
    </submittedName>
</protein>
<keyword evidence="1" id="KW-0812">Transmembrane</keyword>
<evidence type="ECO:0000313" key="3">
    <source>
        <dbReference type="Proteomes" id="UP001187531"/>
    </source>
</evidence>